<evidence type="ECO:0000256" key="1">
    <source>
        <dbReference type="SAM" id="MobiDB-lite"/>
    </source>
</evidence>
<keyword evidence="4" id="KW-1185">Reference proteome</keyword>
<feature type="compositionally biased region" description="Basic residues" evidence="1">
    <location>
        <begin position="27"/>
        <end position="48"/>
    </location>
</feature>
<dbReference type="Proteomes" id="UP000008076">
    <property type="component" value="Unassembled WGS sequence"/>
</dbReference>
<dbReference type="KEGG" id="edi:EDI_196640"/>
<evidence type="ECO:0000259" key="2">
    <source>
        <dbReference type="PROSITE" id="PS50179"/>
    </source>
</evidence>
<name>B0EQS5_ENTDS</name>
<feature type="domain" description="VHS" evidence="2">
    <location>
        <begin position="60"/>
        <end position="194"/>
    </location>
</feature>
<dbReference type="PROSITE" id="PS50179">
    <property type="entry name" value="VHS"/>
    <property type="match status" value="1"/>
</dbReference>
<dbReference type="InterPro" id="IPR008942">
    <property type="entry name" value="ENTH_VHS"/>
</dbReference>
<dbReference type="OrthoDB" id="26176at2759"/>
<dbReference type="RefSeq" id="XP_001740460.1">
    <property type="nucleotide sequence ID" value="XM_001740408.1"/>
</dbReference>
<proteinExistence type="predicted"/>
<sequence length="419" mass="48148">MKTIQKGEIQINNNNNNNYKIKVSKEIKKKKKKKRNRRITRKTKNKQRMSVKLSELVSNTTNDIYESPSENEMRTICGIVEKVDGAEVALRIQIEHKMSDYIKKKISEGEMYNVLVLTDFVAQKSPQFRTQVADLSFVSLLQTIGKMKKKHTKVSLVEGKVRDLIATWGSYYPNEMCEYSVLYKKYCSEEVINPMIQPTTFLPNEITKLLPHVEHNLRNISKGLEMGVGDLENIYKHATKINTKFQDEITKIKKESNRYDSQKLNEIFATGDRLKDALKQLESELTKRNHHITDIDDVATSIKEGMFIRPTPRRLNVTIVPPPSSNKPHTILMKRYDSPVISLTPNSFTTNNNLYVNTEPLFDIKSHSPLSKTSSNQQPLVQNTSSIINKSISPNIFEMDEDIDQQHQQSSNTTMPSIL</sequence>
<dbReference type="GO" id="GO:0035091">
    <property type="term" value="F:phosphatidylinositol binding"/>
    <property type="evidence" value="ECO:0007669"/>
    <property type="project" value="InterPro"/>
</dbReference>
<dbReference type="InterPro" id="IPR002014">
    <property type="entry name" value="VHS_dom"/>
</dbReference>
<accession>B0EQS5</accession>
<dbReference type="GO" id="GO:0043130">
    <property type="term" value="F:ubiquitin binding"/>
    <property type="evidence" value="ECO:0007669"/>
    <property type="project" value="InterPro"/>
</dbReference>
<dbReference type="SUPFAM" id="SSF48464">
    <property type="entry name" value="ENTH/VHS domain"/>
    <property type="match status" value="1"/>
</dbReference>
<organism evidence="4">
    <name type="scientific">Entamoeba dispar (strain ATCC PRA-260 / SAW760)</name>
    <dbReference type="NCBI Taxonomy" id="370354"/>
    <lineage>
        <taxon>Eukaryota</taxon>
        <taxon>Amoebozoa</taxon>
        <taxon>Evosea</taxon>
        <taxon>Archamoebae</taxon>
        <taxon>Mastigamoebida</taxon>
        <taxon>Entamoebidae</taxon>
        <taxon>Entamoeba</taxon>
    </lineage>
</organism>
<reference evidence="4" key="1">
    <citation type="submission" date="2007-12" db="EMBL/GenBank/DDBJ databases">
        <title>Annotation of Entamoeba dispar SAW760.</title>
        <authorList>
            <person name="Lorenzi H."/>
            <person name="Inman J."/>
            <person name="Schobel S."/>
            <person name="Amedeo P."/>
            <person name="Caler E."/>
        </authorList>
    </citation>
    <scope>NUCLEOTIDE SEQUENCE [LARGE SCALE GENOMIC DNA]</scope>
    <source>
        <strain evidence="4">ATCC PRA-260 / SAW760</strain>
    </source>
</reference>
<dbReference type="VEuPathDB" id="AmoebaDB:EDI_196640"/>
<dbReference type="GeneID" id="5885634"/>
<evidence type="ECO:0000313" key="3">
    <source>
        <dbReference type="EMBL" id="EDR23121.1"/>
    </source>
</evidence>
<dbReference type="EMBL" id="DS550409">
    <property type="protein sequence ID" value="EDR23121.1"/>
    <property type="molecule type" value="Genomic_DNA"/>
</dbReference>
<protein>
    <recommendedName>
        <fullName evidence="2">VHS domain-containing protein</fullName>
    </recommendedName>
</protein>
<evidence type="ECO:0000313" key="4">
    <source>
        <dbReference type="Proteomes" id="UP000008076"/>
    </source>
</evidence>
<feature type="region of interest" description="Disordered" evidence="1">
    <location>
        <begin position="26"/>
        <end position="48"/>
    </location>
</feature>
<dbReference type="AlphaFoldDB" id="B0EQS5"/>
<dbReference type="Gene3D" id="1.25.40.90">
    <property type="match status" value="1"/>
</dbReference>
<gene>
    <name evidence="3" type="ORF">EDI_196640</name>
</gene>